<evidence type="ECO:0000313" key="5">
    <source>
        <dbReference type="Proteomes" id="UP001283361"/>
    </source>
</evidence>
<dbReference type="InterPro" id="IPR036056">
    <property type="entry name" value="Fibrinogen-like_C"/>
</dbReference>
<feature type="domain" description="Fibrinogen C-terminal" evidence="3">
    <location>
        <begin position="397"/>
        <end position="613"/>
    </location>
</feature>
<dbReference type="PANTHER" id="PTHR19143:SF254">
    <property type="entry name" value="TENASCIN-R"/>
    <property type="match status" value="1"/>
</dbReference>
<protein>
    <recommendedName>
        <fullName evidence="3">Fibrinogen C-terminal domain-containing protein</fullName>
    </recommendedName>
</protein>
<accession>A0AAE1EEB4</accession>
<organism evidence="4 5">
    <name type="scientific">Elysia crispata</name>
    <name type="common">lettuce slug</name>
    <dbReference type="NCBI Taxonomy" id="231223"/>
    <lineage>
        <taxon>Eukaryota</taxon>
        <taxon>Metazoa</taxon>
        <taxon>Spiralia</taxon>
        <taxon>Lophotrochozoa</taxon>
        <taxon>Mollusca</taxon>
        <taxon>Gastropoda</taxon>
        <taxon>Heterobranchia</taxon>
        <taxon>Euthyneura</taxon>
        <taxon>Panpulmonata</taxon>
        <taxon>Sacoglossa</taxon>
        <taxon>Placobranchoidea</taxon>
        <taxon>Plakobranchidae</taxon>
        <taxon>Elysia</taxon>
    </lineage>
</organism>
<keyword evidence="1" id="KW-1015">Disulfide bond</keyword>
<keyword evidence="2" id="KW-0732">Signal</keyword>
<evidence type="ECO:0000256" key="1">
    <source>
        <dbReference type="ARBA" id="ARBA00023157"/>
    </source>
</evidence>
<dbReference type="InterPro" id="IPR020837">
    <property type="entry name" value="Fibrinogen_CS"/>
</dbReference>
<dbReference type="InterPro" id="IPR050373">
    <property type="entry name" value="Fibrinogen_C-term_domain"/>
</dbReference>
<comment type="caution">
    <text evidence="4">The sequence shown here is derived from an EMBL/GenBank/DDBJ whole genome shotgun (WGS) entry which is preliminary data.</text>
</comment>
<dbReference type="Pfam" id="PF00147">
    <property type="entry name" value="Fibrinogen_C"/>
    <property type="match status" value="1"/>
</dbReference>
<dbReference type="AlphaFoldDB" id="A0AAE1EEB4"/>
<sequence length="613" mass="67879">MDKTSLIIALCFAFCCHGLELNLNRDNLVLPSARTRCGVLTCEERVSDGNTSGSREEHGDGTDFFRSIHSMEVFKRFKNDPSGQRGRIVGSVTTRTPKLIQVADGLKIVGILNAEQAQIRVEMFKPSDCQSDYSCQIRGVDSQGRQLSSNVKLTQQGQQTRWDLGGDGSLMATMTVQLFSLVQQMETQLSLLAKSLEDRDRRNEDKLEQLGSSVHGVTDSLNNVLLEHRINNRLNSFQNKIDELDAGNKVLTESASLLGNISREMVRIALSSAKGKGKDASSDVSEGCREFGKVLANTSTALLGSMNSRLGQIRDSAQENQLTITKQIKSLDESVVSTNTLSLQALNTSSSSQLALLQKLNQIESNVQDNHEKIISVLKDIVSEVNPKVTTNLHSIMIDIFRPKVCEKGMVSVLSQGSFPYPVIYPSSQGIFRFPYLCDPVTDAGGWIVIQRRTTGSVDFHRNWADYRAGFGYLDDDFWLGNNNIHAITRTGTYELRVDLRYKGKSAFAHYSKFSVSDEMGIYTLRLGTYSGTAGDSLSLHNNRAFSTFDKDNDGSRANCADYHKGGWWFGDCDSANLNGKWNGPKNQGVEWSGFVEGELSVDFSEMKIRKVG</sequence>
<dbReference type="SUPFAM" id="SSF56496">
    <property type="entry name" value="Fibrinogen C-terminal domain-like"/>
    <property type="match status" value="1"/>
</dbReference>
<gene>
    <name evidence="4" type="ORF">RRG08_047681</name>
</gene>
<proteinExistence type="predicted"/>
<evidence type="ECO:0000313" key="4">
    <source>
        <dbReference type="EMBL" id="KAK3803717.1"/>
    </source>
</evidence>
<dbReference type="PROSITE" id="PS00514">
    <property type="entry name" value="FIBRINOGEN_C_1"/>
    <property type="match status" value="1"/>
</dbReference>
<dbReference type="CDD" id="cd00087">
    <property type="entry name" value="FReD"/>
    <property type="match status" value="1"/>
</dbReference>
<dbReference type="EMBL" id="JAWDGP010000100">
    <property type="protein sequence ID" value="KAK3803717.1"/>
    <property type="molecule type" value="Genomic_DNA"/>
</dbReference>
<dbReference type="PANTHER" id="PTHR19143">
    <property type="entry name" value="FIBRINOGEN/TENASCIN/ANGIOPOEITIN"/>
    <property type="match status" value="1"/>
</dbReference>
<dbReference type="Gene3D" id="3.90.215.10">
    <property type="entry name" value="Gamma Fibrinogen, chain A, domain 1"/>
    <property type="match status" value="1"/>
</dbReference>
<dbReference type="InterPro" id="IPR002181">
    <property type="entry name" value="Fibrinogen_a/b/g_C_dom"/>
</dbReference>
<feature type="signal peptide" evidence="2">
    <location>
        <begin position="1"/>
        <end position="18"/>
    </location>
</feature>
<dbReference type="Proteomes" id="UP001283361">
    <property type="component" value="Unassembled WGS sequence"/>
</dbReference>
<evidence type="ECO:0000256" key="2">
    <source>
        <dbReference type="SAM" id="SignalP"/>
    </source>
</evidence>
<dbReference type="PROSITE" id="PS51406">
    <property type="entry name" value="FIBRINOGEN_C_2"/>
    <property type="match status" value="1"/>
</dbReference>
<dbReference type="SMART" id="SM00186">
    <property type="entry name" value="FBG"/>
    <property type="match status" value="1"/>
</dbReference>
<dbReference type="GO" id="GO:0005615">
    <property type="term" value="C:extracellular space"/>
    <property type="evidence" value="ECO:0007669"/>
    <property type="project" value="TreeGrafter"/>
</dbReference>
<evidence type="ECO:0000259" key="3">
    <source>
        <dbReference type="PROSITE" id="PS51406"/>
    </source>
</evidence>
<name>A0AAE1EEB4_9GAST</name>
<feature type="chain" id="PRO_5042223897" description="Fibrinogen C-terminal domain-containing protein" evidence="2">
    <location>
        <begin position="19"/>
        <end position="613"/>
    </location>
</feature>
<keyword evidence="5" id="KW-1185">Reference proteome</keyword>
<reference evidence="4" key="1">
    <citation type="journal article" date="2023" name="G3 (Bethesda)">
        <title>A reference genome for the long-term kleptoplast-retaining sea slug Elysia crispata morphotype clarki.</title>
        <authorList>
            <person name="Eastman K.E."/>
            <person name="Pendleton A.L."/>
            <person name="Shaikh M.A."/>
            <person name="Suttiyut T."/>
            <person name="Ogas R."/>
            <person name="Tomko P."/>
            <person name="Gavelis G."/>
            <person name="Widhalm J.R."/>
            <person name="Wisecaver J.H."/>
        </authorList>
    </citation>
    <scope>NUCLEOTIDE SEQUENCE</scope>
    <source>
        <strain evidence="4">ECLA1</strain>
    </source>
</reference>
<dbReference type="InterPro" id="IPR014716">
    <property type="entry name" value="Fibrinogen_a/b/g_C_1"/>
</dbReference>